<feature type="region of interest" description="Disordered" evidence="9">
    <location>
        <begin position="527"/>
        <end position="548"/>
    </location>
</feature>
<keyword evidence="4" id="KW-0963">Cytoplasm</keyword>
<dbReference type="PANTHER" id="PTHR23114:SF17">
    <property type="entry name" value="M7GPPPN-MRNA HYDROLASE"/>
    <property type="match status" value="1"/>
</dbReference>
<feature type="compositionally biased region" description="Polar residues" evidence="9">
    <location>
        <begin position="299"/>
        <end position="308"/>
    </location>
</feature>
<keyword evidence="8" id="KW-0464">Manganese</keyword>
<dbReference type="InterPro" id="IPR015797">
    <property type="entry name" value="NUDIX_hydrolase-like_dom_sf"/>
</dbReference>
<evidence type="ECO:0000256" key="7">
    <source>
        <dbReference type="ARBA" id="ARBA00022884"/>
    </source>
</evidence>
<keyword evidence="6" id="KW-0378">Hydrolase</keyword>
<dbReference type="EMBL" id="AE017351">
    <property type="protein sequence ID" value="AAW46214.1"/>
    <property type="molecule type" value="Genomic_DNA"/>
</dbReference>
<dbReference type="PROSITE" id="PS00893">
    <property type="entry name" value="NUDIX_BOX"/>
    <property type="match status" value="1"/>
</dbReference>
<evidence type="ECO:0000259" key="10">
    <source>
        <dbReference type="PROSITE" id="PS51462"/>
    </source>
</evidence>
<evidence type="ECO:0000256" key="9">
    <source>
        <dbReference type="SAM" id="MobiDB-lite"/>
    </source>
</evidence>
<dbReference type="CDD" id="cd22265">
    <property type="entry name" value="UDM1_RNF168"/>
    <property type="match status" value="1"/>
</dbReference>
<evidence type="ECO:0000256" key="4">
    <source>
        <dbReference type="ARBA" id="ARBA00022490"/>
    </source>
</evidence>
<evidence type="ECO:0000256" key="2">
    <source>
        <dbReference type="ARBA" id="ARBA00004496"/>
    </source>
</evidence>
<dbReference type="GO" id="GO:0140933">
    <property type="term" value="F:5'-(N(7)-methylguanosine 5'-triphospho)-[mRNA] hydrolase activity"/>
    <property type="evidence" value="ECO:0007669"/>
    <property type="project" value="InterPro"/>
</dbReference>
<evidence type="ECO:0000256" key="3">
    <source>
        <dbReference type="ARBA" id="ARBA00005279"/>
    </source>
</evidence>
<dbReference type="eggNOG" id="KOG2937">
    <property type="taxonomic scope" value="Eukaryota"/>
</dbReference>
<dbReference type="PaxDb" id="214684-Q5K9Y7"/>
<dbReference type="CDD" id="cd03672">
    <property type="entry name" value="NUDIX_Dcp2p_Nudt20"/>
    <property type="match status" value="1"/>
</dbReference>
<evidence type="ECO:0000256" key="1">
    <source>
        <dbReference type="ARBA" id="ARBA00001936"/>
    </source>
</evidence>
<dbReference type="GO" id="GO:0000290">
    <property type="term" value="P:deadenylation-dependent decapping of nuclear-transcribed mRNA"/>
    <property type="evidence" value="ECO:0000318"/>
    <property type="project" value="GO_Central"/>
</dbReference>
<dbReference type="SUPFAM" id="SSF140586">
    <property type="entry name" value="Dcp2 domain-like"/>
    <property type="match status" value="1"/>
</dbReference>
<feature type="compositionally biased region" description="Pro residues" evidence="9">
    <location>
        <begin position="639"/>
        <end position="654"/>
    </location>
</feature>
<name>Q5K9Y7_CRYD1</name>
<dbReference type="FunFam" id="3.90.79.10:FF:000003">
    <property type="entry name" value="M7GpppN-mRNA hydrolase isoform 2"/>
    <property type="match status" value="1"/>
</dbReference>
<feature type="region of interest" description="Disordered" evidence="9">
    <location>
        <begin position="288"/>
        <end position="344"/>
    </location>
</feature>
<dbReference type="InParanoid" id="Q5K9Y7"/>
<dbReference type="Gene3D" id="1.10.10.1050">
    <property type="entry name" value="Dcp2, box A domain"/>
    <property type="match status" value="1"/>
</dbReference>
<comment type="cofactor">
    <cofactor evidence="1">
        <name>Mn(2+)</name>
        <dbReference type="ChEBI" id="CHEBI:29035"/>
    </cofactor>
</comment>
<evidence type="ECO:0000256" key="8">
    <source>
        <dbReference type="ARBA" id="ARBA00023211"/>
    </source>
</evidence>
<dbReference type="RefSeq" id="XP_567731.1">
    <property type="nucleotide sequence ID" value="XM_567731.2"/>
</dbReference>
<dbReference type="OMA" id="FANDAQC"/>
<feature type="compositionally biased region" description="Polar residues" evidence="9">
    <location>
        <begin position="599"/>
        <end position="608"/>
    </location>
</feature>
<dbReference type="SMR" id="Q5K9Y7"/>
<feature type="compositionally biased region" description="Low complexity" evidence="9">
    <location>
        <begin position="465"/>
        <end position="481"/>
    </location>
</feature>
<dbReference type="Pfam" id="PF00293">
    <property type="entry name" value="NUDIX"/>
    <property type="match status" value="1"/>
</dbReference>
<keyword evidence="7" id="KW-0694">RNA-binding</keyword>
<feature type="domain" description="Nudix hydrolase" evidence="10">
    <location>
        <begin position="142"/>
        <end position="273"/>
    </location>
</feature>
<feature type="region of interest" description="Disordered" evidence="9">
    <location>
        <begin position="422"/>
        <end position="444"/>
    </location>
</feature>
<keyword evidence="5" id="KW-0479">Metal-binding</keyword>
<dbReference type="VEuPathDB" id="FungiDB:CNK00240"/>
<feature type="compositionally biased region" description="Low complexity" evidence="9">
    <location>
        <begin position="15"/>
        <end position="29"/>
    </location>
</feature>
<feature type="compositionally biased region" description="Polar residues" evidence="9">
    <location>
        <begin position="317"/>
        <end position="329"/>
    </location>
</feature>
<dbReference type="OrthoDB" id="18996at2759"/>
<dbReference type="KEGG" id="cne:CNK00240"/>
<dbReference type="InterPro" id="IPR000086">
    <property type="entry name" value="NUDIX_hydrolase_dom"/>
</dbReference>
<dbReference type="GO" id="GO:0003723">
    <property type="term" value="F:RNA binding"/>
    <property type="evidence" value="ECO:0007669"/>
    <property type="project" value="UniProtKB-KW"/>
</dbReference>
<dbReference type="PROSITE" id="PS51462">
    <property type="entry name" value="NUDIX"/>
    <property type="match status" value="1"/>
</dbReference>
<sequence>MPLPVHPHLHPGYYSPSSSSSPLESNSFPVVGPDQDDITTGDDEDNMFRDMSFDEILEDLNARFLINLPKEEMNLLRVYWQAEQAHWFYEDYLRPLNPSLPSLSQRQFTRLIIESSPLYSRLVSGSAVDYESVWDEYKSYKRMVPCCGGILLNKEGDKVLLVRGWKSNAGWSFPRGKINLAESEEACAVREVEEETGFDLTGMVNPDDKIKTYINAQEVTMFIVPGIDEATEFETQTRHEIGAIEWVALQDLPTWSGNKRGPRKTAKAKRFYNVTPFVNPLKSWMKEHGMDPYPKARQSKPTGKNSSVFHRDIQPFQFDTFTGSPSNSPVPHAPSPSHFPSRGSSALDQLFTKFIHKQEEEIMAPSRAAVLGSDNNAGLERLFGGLNVLQEEEDALRLRQRQQTEEEMRKKEDDALARLLGGVGGATPQKEAPQPQPQPQPQGKTLKQTNLLAMLNQKPSEARPAAKTQPSTQTQTQAQPQPHHDRLLSVISPQAPPSSLRRNVAALSGTGNMAGIRDSDAGVVITTSQSSTPSANRLESESGETERQARARALLDMTIAGIGGSPATEIGSAPTAATMATARTDGEQGKQLVSPPLGSMQTQSTIPPQSLPPNLARHPYAPYPSQSSYPSHEPLLSHPAPPAPPAHPSLPPHPGHGHANMNMNMNTNATQARPPIIAPPPMSMPMPMPMSQSYRPAAHVPHPHLTSPQNMQGMYINLGAPHAQGLAQVPGQGQGQQGQGYYQTFPGGSPPHTQIGSQPISVNMPGPGPGPAVGYYNSPPVPQGQGMLPHQVNVNVNGQQQHQHQHPLPMPPIHNQGLPPQLGQVGQYNRVGQIGQSGQNGQRTLPTKSSFAGVQTQGQAANVYHPIPRPPMGAAGLLAMLNGDRQSK</sequence>
<dbReference type="SUPFAM" id="SSF55811">
    <property type="entry name" value="Nudix"/>
    <property type="match status" value="1"/>
</dbReference>
<gene>
    <name evidence="11" type="ordered locus">CNK00240</name>
</gene>
<dbReference type="SMART" id="SM01125">
    <property type="entry name" value="DCP2"/>
    <property type="match status" value="1"/>
</dbReference>
<evidence type="ECO:0000256" key="5">
    <source>
        <dbReference type="ARBA" id="ARBA00022723"/>
    </source>
</evidence>
<dbReference type="InterPro" id="IPR036189">
    <property type="entry name" value="DCP2_BoxA_sf"/>
</dbReference>
<feature type="compositionally biased region" description="Acidic residues" evidence="9">
    <location>
        <begin position="34"/>
        <end position="44"/>
    </location>
</feature>
<dbReference type="GO" id="GO:0030145">
    <property type="term" value="F:manganese ion binding"/>
    <property type="evidence" value="ECO:0007669"/>
    <property type="project" value="InterPro"/>
</dbReference>
<organism evidence="11 12">
    <name type="scientific">Cryptococcus deneoformans (strain JEC21 / ATCC MYA-565)</name>
    <name type="common">Cryptococcus neoformans var. neoformans serotype D</name>
    <dbReference type="NCBI Taxonomy" id="214684"/>
    <lineage>
        <taxon>Eukaryota</taxon>
        <taxon>Fungi</taxon>
        <taxon>Dikarya</taxon>
        <taxon>Basidiomycota</taxon>
        <taxon>Agaricomycotina</taxon>
        <taxon>Tremellomycetes</taxon>
        <taxon>Tremellales</taxon>
        <taxon>Cryptococcaceae</taxon>
        <taxon>Cryptococcus</taxon>
        <taxon>Cryptococcus neoformans species complex</taxon>
    </lineage>
</organism>
<dbReference type="GeneID" id="3254610"/>
<evidence type="ECO:0000313" key="12">
    <source>
        <dbReference type="Proteomes" id="UP000002149"/>
    </source>
</evidence>
<feature type="region of interest" description="Disordered" evidence="9">
    <location>
        <begin position="580"/>
        <end position="665"/>
    </location>
</feature>
<dbReference type="GO" id="GO:0005737">
    <property type="term" value="C:cytoplasm"/>
    <property type="evidence" value="ECO:0000318"/>
    <property type="project" value="GO_Central"/>
</dbReference>
<proteinExistence type="inferred from homology"/>
<comment type="subcellular location">
    <subcellularLocation>
        <location evidence="2">Cytoplasm</location>
    </subcellularLocation>
</comment>
<dbReference type="HOGENOM" id="CLU_329551_0_0_1"/>
<feature type="compositionally biased region" description="Polar residues" evidence="9">
    <location>
        <begin position="527"/>
        <end position="537"/>
    </location>
</feature>
<accession>Q5K9Y7</accession>
<dbReference type="PANTHER" id="PTHR23114">
    <property type="entry name" value="M7GPPPN-MRNA HYDROLASE"/>
    <property type="match status" value="1"/>
</dbReference>
<feature type="compositionally biased region" description="Basic and acidic residues" evidence="9">
    <location>
        <begin position="538"/>
        <end position="548"/>
    </location>
</feature>
<dbReference type="STRING" id="214684.Q5K9Y7"/>
<dbReference type="InterPro" id="IPR044099">
    <property type="entry name" value="Dcp2_NUDIX"/>
</dbReference>
<reference evidence="11 12" key="1">
    <citation type="journal article" date="2005" name="Science">
        <title>The genome of the basidiomycetous yeast and human pathogen Cryptococcus neoformans.</title>
        <authorList>
            <person name="Loftus B.J."/>
            <person name="Fung E."/>
            <person name="Roncaglia P."/>
            <person name="Rowley D."/>
            <person name="Amedeo P."/>
            <person name="Bruno D."/>
            <person name="Vamathevan J."/>
            <person name="Miranda M."/>
            <person name="Anderson I.J."/>
            <person name="Fraser J.A."/>
            <person name="Allen J.E."/>
            <person name="Bosdet I.E."/>
            <person name="Brent M.R."/>
            <person name="Chiu R."/>
            <person name="Doering T.L."/>
            <person name="Donlin M.J."/>
            <person name="D'Souza C.A."/>
            <person name="Fox D.S."/>
            <person name="Grinberg V."/>
            <person name="Fu J."/>
            <person name="Fukushima M."/>
            <person name="Haas B.J."/>
            <person name="Huang J.C."/>
            <person name="Janbon G."/>
            <person name="Jones S.J."/>
            <person name="Koo H.L."/>
            <person name="Krzywinski M.I."/>
            <person name="Kwon-Chung J.K."/>
            <person name="Lengeler K.B."/>
            <person name="Maiti R."/>
            <person name="Marra M.A."/>
            <person name="Marra R.E."/>
            <person name="Mathewson C.A."/>
            <person name="Mitchell T.G."/>
            <person name="Pertea M."/>
            <person name="Riggs F.R."/>
            <person name="Salzberg S.L."/>
            <person name="Schein J.E."/>
            <person name="Shvartsbeyn A."/>
            <person name="Shin H."/>
            <person name="Shumway M."/>
            <person name="Specht C.A."/>
            <person name="Suh B.B."/>
            <person name="Tenney A."/>
            <person name="Utterback T.R."/>
            <person name="Wickes B.L."/>
            <person name="Wortman J.R."/>
            <person name="Wye N.H."/>
            <person name="Kronstad J.W."/>
            <person name="Lodge J.K."/>
            <person name="Heitman J."/>
            <person name="Davis R.W."/>
            <person name="Fraser C.M."/>
            <person name="Hyman R.W."/>
        </authorList>
    </citation>
    <scope>NUCLEOTIDE SEQUENCE [LARGE SCALE GENOMIC DNA]</scope>
    <source>
        <strain evidence="12">JEC21 / ATCC MYA-565</strain>
    </source>
</reference>
<feature type="region of interest" description="Disordered" evidence="9">
    <location>
        <begin position="459"/>
        <end position="484"/>
    </location>
</feature>
<protein>
    <submittedName>
        <fullName evidence="11">Deadenylation-dependent decapping-related protein, putative</fullName>
    </submittedName>
</protein>
<dbReference type="InterPro" id="IPR007722">
    <property type="entry name" value="DCP2_BoxA"/>
</dbReference>
<dbReference type="GO" id="GO:0000184">
    <property type="term" value="P:nuclear-transcribed mRNA catabolic process, nonsense-mediated decay"/>
    <property type="evidence" value="ECO:0007669"/>
    <property type="project" value="InterPro"/>
</dbReference>
<keyword evidence="12" id="KW-1185">Reference proteome</keyword>
<dbReference type="Pfam" id="PF05026">
    <property type="entry name" value="DCP2"/>
    <property type="match status" value="1"/>
</dbReference>
<feature type="region of interest" description="Disordered" evidence="9">
    <location>
        <begin position="13"/>
        <end position="44"/>
    </location>
</feature>
<dbReference type="Proteomes" id="UP000002149">
    <property type="component" value="Chromosome 11"/>
</dbReference>
<dbReference type="AlphaFoldDB" id="Q5K9Y7"/>
<comment type="similarity">
    <text evidence="3">Belongs to the Nudix hydrolase family. DCP2 subfamily.</text>
</comment>
<dbReference type="GO" id="GO:0000932">
    <property type="term" value="C:P-body"/>
    <property type="evidence" value="ECO:0000318"/>
    <property type="project" value="GO_Central"/>
</dbReference>
<feature type="compositionally biased region" description="Low complexity" evidence="9">
    <location>
        <begin position="619"/>
        <end position="638"/>
    </location>
</feature>
<evidence type="ECO:0000256" key="6">
    <source>
        <dbReference type="ARBA" id="ARBA00022801"/>
    </source>
</evidence>
<dbReference type="Gene3D" id="3.90.79.10">
    <property type="entry name" value="Nucleoside Triphosphate Pyrophosphohydrolase"/>
    <property type="match status" value="1"/>
</dbReference>
<dbReference type="InterPro" id="IPR020084">
    <property type="entry name" value="NUDIX_hydrolase_CS"/>
</dbReference>
<evidence type="ECO:0000313" key="11">
    <source>
        <dbReference type="EMBL" id="AAW46214.1"/>
    </source>
</evidence>